<evidence type="ECO:0000313" key="8">
    <source>
        <dbReference type="Proteomes" id="UP001055125"/>
    </source>
</evidence>
<feature type="transmembrane region" description="Helical" evidence="6">
    <location>
        <begin position="359"/>
        <end position="377"/>
    </location>
</feature>
<feature type="transmembrane region" description="Helical" evidence="6">
    <location>
        <begin position="141"/>
        <end position="163"/>
    </location>
</feature>
<feature type="transmembrane region" description="Helical" evidence="6">
    <location>
        <begin position="292"/>
        <end position="313"/>
    </location>
</feature>
<dbReference type="PANTHER" id="PTHR30250:SF31">
    <property type="entry name" value="INNER MEMBRANE PROTEIN YGHQ"/>
    <property type="match status" value="1"/>
</dbReference>
<feature type="transmembrane region" description="Helical" evidence="6">
    <location>
        <begin position="203"/>
        <end position="226"/>
    </location>
</feature>
<keyword evidence="4 6" id="KW-1133">Transmembrane helix</keyword>
<feature type="transmembrane region" description="Helical" evidence="6">
    <location>
        <begin position="417"/>
        <end position="435"/>
    </location>
</feature>
<feature type="transmembrane region" description="Helical" evidence="6">
    <location>
        <begin position="441"/>
        <end position="464"/>
    </location>
</feature>
<feature type="transmembrane region" description="Helical" evidence="6">
    <location>
        <begin position="246"/>
        <end position="271"/>
    </location>
</feature>
<feature type="transmembrane region" description="Helical" evidence="6">
    <location>
        <begin position="319"/>
        <end position="338"/>
    </location>
</feature>
<evidence type="ECO:0000256" key="4">
    <source>
        <dbReference type="ARBA" id="ARBA00022989"/>
    </source>
</evidence>
<accession>A0ABQ4RUG9</accession>
<feature type="transmembrane region" description="Helical" evidence="6">
    <location>
        <begin position="169"/>
        <end position="191"/>
    </location>
</feature>
<feature type="transmembrane region" description="Helical" evidence="6">
    <location>
        <begin position="7"/>
        <end position="30"/>
    </location>
</feature>
<evidence type="ECO:0000256" key="2">
    <source>
        <dbReference type="ARBA" id="ARBA00022475"/>
    </source>
</evidence>
<protein>
    <recommendedName>
        <fullName evidence="9">Polysaccharide biosynthesis protein</fullName>
    </recommendedName>
</protein>
<organism evidence="7 8">
    <name type="scientific">Methylobacterium iners</name>
    <dbReference type="NCBI Taxonomy" id="418707"/>
    <lineage>
        <taxon>Bacteria</taxon>
        <taxon>Pseudomonadati</taxon>
        <taxon>Pseudomonadota</taxon>
        <taxon>Alphaproteobacteria</taxon>
        <taxon>Hyphomicrobiales</taxon>
        <taxon>Methylobacteriaceae</taxon>
        <taxon>Methylobacterium</taxon>
    </lineage>
</organism>
<reference evidence="7" key="2">
    <citation type="submission" date="2021-08" db="EMBL/GenBank/DDBJ databases">
        <authorList>
            <person name="Tani A."/>
            <person name="Ola A."/>
            <person name="Ogura Y."/>
            <person name="Katsura K."/>
            <person name="Hayashi T."/>
        </authorList>
    </citation>
    <scope>NUCLEOTIDE SEQUENCE</scope>
    <source>
        <strain evidence="7">DSM 19015</strain>
    </source>
</reference>
<evidence type="ECO:0000256" key="6">
    <source>
        <dbReference type="SAM" id="Phobius"/>
    </source>
</evidence>
<dbReference type="EMBL" id="BPQP01000023">
    <property type="protein sequence ID" value="GJD94476.1"/>
    <property type="molecule type" value="Genomic_DNA"/>
</dbReference>
<name>A0ABQ4RUG9_9HYPH</name>
<dbReference type="Proteomes" id="UP001055125">
    <property type="component" value="Unassembled WGS sequence"/>
</dbReference>
<evidence type="ECO:0000313" key="7">
    <source>
        <dbReference type="EMBL" id="GJD94476.1"/>
    </source>
</evidence>
<feature type="transmembrane region" description="Helical" evidence="6">
    <location>
        <begin position="383"/>
        <end position="405"/>
    </location>
</feature>
<reference evidence="7" key="1">
    <citation type="journal article" date="2021" name="Front. Microbiol.">
        <title>Comprehensive Comparative Genomics and Phenotyping of Methylobacterium Species.</title>
        <authorList>
            <person name="Alessa O."/>
            <person name="Ogura Y."/>
            <person name="Fujitani Y."/>
            <person name="Takami H."/>
            <person name="Hayashi T."/>
            <person name="Sahin N."/>
            <person name="Tani A."/>
        </authorList>
    </citation>
    <scope>NUCLEOTIDE SEQUENCE</scope>
    <source>
        <strain evidence="7">DSM 19015</strain>
    </source>
</reference>
<comment type="subcellular location">
    <subcellularLocation>
        <location evidence="1">Cell membrane</location>
        <topology evidence="1">Multi-pass membrane protein</topology>
    </subcellularLocation>
</comment>
<dbReference type="PANTHER" id="PTHR30250">
    <property type="entry name" value="PST FAMILY PREDICTED COLANIC ACID TRANSPORTER"/>
    <property type="match status" value="1"/>
</dbReference>
<dbReference type="InterPro" id="IPR050833">
    <property type="entry name" value="Poly_Biosynth_Transport"/>
</dbReference>
<keyword evidence="3 6" id="KW-0812">Transmembrane</keyword>
<feature type="transmembrane region" description="Helical" evidence="6">
    <location>
        <begin position="109"/>
        <end position="129"/>
    </location>
</feature>
<feature type="transmembrane region" description="Helical" evidence="6">
    <location>
        <begin position="36"/>
        <end position="57"/>
    </location>
</feature>
<feature type="transmembrane region" description="Helical" evidence="6">
    <location>
        <begin position="83"/>
        <end position="103"/>
    </location>
</feature>
<gene>
    <name evidence="7" type="ORF">OCOJLMKI_1678</name>
</gene>
<evidence type="ECO:0000256" key="5">
    <source>
        <dbReference type="ARBA" id="ARBA00023136"/>
    </source>
</evidence>
<comment type="caution">
    <text evidence="7">The sequence shown here is derived from an EMBL/GenBank/DDBJ whole genome shotgun (WGS) entry which is preliminary data.</text>
</comment>
<keyword evidence="8" id="KW-1185">Reference proteome</keyword>
<proteinExistence type="predicted"/>
<keyword evidence="5 6" id="KW-0472">Membrane</keyword>
<keyword evidence="2" id="KW-1003">Cell membrane</keyword>
<sequence length="491" mass="51333">MLIRQTILYLPAQLLGPLIQFGTVAAWTHWLSPTEYGVVTLIVAAQELIFLGTVFWWTHYTMRYLGSFETPADQARFHGTESFVLAASALLQASSAGLVVILMDAAFTSGFMIATVVFIVTRSMLVHLADRARAAGRISPYTVAKVGSAALGLAFSYLAVRLIEPTATTVLGGLALAQILSIGLLWVQLGLGLSVRPARIDGAILRLAATYGLPLLASGVIGWVGINGLRPLVDWAAGTEAVGLLAVGWGLGQSLVSVVALMVTTAAYPLAVKHMTAGAPEMAIDQLTANGAILWGVLAPTFVGALILTVPLVELTIGTQFQPMTKVVLPLAIAAASIRNMRAHFADQIFMLMARPRPLLAVNAVEATATLVLAYAGLRVGGLAGACIGCLAANALGLTLSLTLGRVKLGLRLPVGAGLRIAVAALAMGLVVLLAEAEASVWSVMLTIVEGGIAYGTALALLFWRELRELRASYGKPGPLADAGRLSREAS</sequence>
<evidence type="ECO:0008006" key="9">
    <source>
        <dbReference type="Google" id="ProtNLM"/>
    </source>
</evidence>
<evidence type="ECO:0000256" key="1">
    <source>
        <dbReference type="ARBA" id="ARBA00004651"/>
    </source>
</evidence>
<evidence type="ECO:0000256" key="3">
    <source>
        <dbReference type="ARBA" id="ARBA00022692"/>
    </source>
</evidence>